<organism evidence="2 3">
    <name type="scientific">Candidatus Desulfatibia profunda</name>
    <dbReference type="NCBI Taxonomy" id="2841695"/>
    <lineage>
        <taxon>Bacteria</taxon>
        <taxon>Pseudomonadati</taxon>
        <taxon>Thermodesulfobacteriota</taxon>
        <taxon>Desulfobacteria</taxon>
        <taxon>Desulfobacterales</taxon>
        <taxon>Desulfobacterales incertae sedis</taxon>
        <taxon>Candidatus Desulfatibia</taxon>
    </lineage>
</organism>
<accession>A0A8J6TMU5</accession>
<comment type="caution">
    <text evidence="2">The sequence shown here is derived from an EMBL/GenBank/DDBJ whole genome shotgun (WGS) entry which is preliminary data.</text>
</comment>
<evidence type="ECO:0000259" key="1">
    <source>
        <dbReference type="Pfam" id="PF01850"/>
    </source>
</evidence>
<evidence type="ECO:0000313" key="2">
    <source>
        <dbReference type="EMBL" id="MBC8362319.1"/>
    </source>
</evidence>
<dbReference type="InterPro" id="IPR029060">
    <property type="entry name" value="PIN-like_dom_sf"/>
</dbReference>
<dbReference type="Gene3D" id="3.40.50.1010">
    <property type="entry name" value="5'-nuclease"/>
    <property type="match status" value="1"/>
</dbReference>
<dbReference type="SUPFAM" id="SSF88723">
    <property type="entry name" value="PIN domain-like"/>
    <property type="match status" value="1"/>
</dbReference>
<name>A0A8J6TMU5_9BACT</name>
<sequence length="136" mass="15439">MKPPEKVYLIDTNVILRFLFDDHPEFSPKATAFMLNVAQGISKAELLDVVIVECVYVMEKFYRIPRKEITDKLSKILNFSGIINSDRSELLQTLLKFETSNADIVDCLLAAISSSSRVVVSFDKDMQKLKAFSETL</sequence>
<feature type="domain" description="PIN" evidence="1">
    <location>
        <begin position="8"/>
        <end position="129"/>
    </location>
</feature>
<gene>
    <name evidence="2" type="ORF">H8E23_13080</name>
</gene>
<protein>
    <submittedName>
        <fullName evidence="2">PIN domain-containing protein</fullName>
    </submittedName>
</protein>
<dbReference type="Pfam" id="PF01850">
    <property type="entry name" value="PIN"/>
    <property type="match status" value="1"/>
</dbReference>
<evidence type="ECO:0000313" key="3">
    <source>
        <dbReference type="Proteomes" id="UP000603434"/>
    </source>
</evidence>
<dbReference type="EMBL" id="JACNJH010000181">
    <property type="protein sequence ID" value="MBC8362319.1"/>
    <property type="molecule type" value="Genomic_DNA"/>
</dbReference>
<dbReference type="InterPro" id="IPR002716">
    <property type="entry name" value="PIN_dom"/>
</dbReference>
<reference evidence="2 3" key="1">
    <citation type="submission" date="2020-08" db="EMBL/GenBank/DDBJ databases">
        <title>Bridging the membrane lipid divide: bacteria of the FCB group superphylum have the potential to synthesize archaeal ether lipids.</title>
        <authorList>
            <person name="Villanueva L."/>
            <person name="Von Meijenfeldt F.A.B."/>
            <person name="Westbye A.B."/>
            <person name="Yadav S."/>
            <person name="Hopmans E.C."/>
            <person name="Dutilh B.E."/>
            <person name="Sinninghe Damste J.S."/>
        </authorList>
    </citation>
    <scope>NUCLEOTIDE SEQUENCE [LARGE SCALE GENOMIC DNA]</scope>
    <source>
        <strain evidence="2">NIOZ-UU30</strain>
    </source>
</reference>
<dbReference type="Proteomes" id="UP000603434">
    <property type="component" value="Unassembled WGS sequence"/>
</dbReference>
<proteinExistence type="predicted"/>
<dbReference type="AlphaFoldDB" id="A0A8J6TMU5"/>